<feature type="binding site" evidence="4">
    <location>
        <position position="229"/>
    </location>
    <ligand>
        <name>Mn(2+)</name>
        <dbReference type="ChEBI" id="CHEBI:29035"/>
        <label>1</label>
    </ligand>
</feature>
<dbReference type="PROSITE" id="PS01053">
    <property type="entry name" value="ARGINASE_1"/>
    <property type="match status" value="1"/>
</dbReference>
<evidence type="ECO:0000256" key="3">
    <source>
        <dbReference type="ARBA" id="ARBA00022801"/>
    </source>
</evidence>
<name>A0AAX4NFQ7_9ARCH</name>
<dbReference type="PANTHER" id="PTHR11358">
    <property type="entry name" value="ARGINASE/AGMATINASE"/>
    <property type="match status" value="1"/>
</dbReference>
<dbReference type="Gene3D" id="3.40.800.10">
    <property type="entry name" value="Ureohydrolase domain"/>
    <property type="match status" value="1"/>
</dbReference>
<dbReference type="Pfam" id="PF00491">
    <property type="entry name" value="Arginase"/>
    <property type="match status" value="1"/>
</dbReference>
<evidence type="ECO:0000256" key="4">
    <source>
        <dbReference type="PIRSR" id="PIRSR036979-1"/>
    </source>
</evidence>
<dbReference type="EMBL" id="CP133772">
    <property type="protein sequence ID" value="WYY00285.1"/>
    <property type="molecule type" value="Genomic_DNA"/>
</dbReference>
<feature type="binding site" evidence="4">
    <location>
        <position position="143"/>
    </location>
    <ligand>
        <name>Mn(2+)</name>
        <dbReference type="ChEBI" id="CHEBI:29035"/>
        <label>1</label>
    </ligand>
</feature>
<keyword evidence="3 5" id="KW-0378">Hydrolase</keyword>
<dbReference type="EC" id="3.5.3.11" evidence="6"/>
<dbReference type="InterPro" id="IPR020855">
    <property type="entry name" value="Ureohydrolase_Mn_BS"/>
</dbReference>
<dbReference type="SUPFAM" id="SSF52768">
    <property type="entry name" value="Arginase/deacetylase"/>
    <property type="match status" value="1"/>
</dbReference>
<evidence type="ECO:0000313" key="6">
    <source>
        <dbReference type="EMBL" id="WYY00285.1"/>
    </source>
</evidence>
<dbReference type="NCBIfam" id="TIGR01230">
    <property type="entry name" value="agmatinase"/>
    <property type="match status" value="1"/>
</dbReference>
<sequence length="300" mass="33389">MGSNGKKEDNVPELTHLFYLPTLPDAHSTYSESRYVIFGVPFDNTSSYRKGSRMAPDSIRYAYNNLESFDPWYNVNFPDIPICDLGNLEVGEDAEEVIHTVEQVGSRLYMDGKIPIMLGGEHSLTSGMVRNIPNANMVIIDAHSDFRDTYMGSKFNHACITRRCLEILGKGRIFSVGTRSTSKEERESGIMDEVSFYSARYVKKHGIEVVLDQIKESISGPVYFSIDMDGFDPSFAPGVGTPEPYGLSDTDVRTLINGLGKKIISFDIVEMTPVYDNGNTSMLAAKLIQDFIGSREGIVE</sequence>
<dbReference type="AlphaFoldDB" id="A0AAX4NFQ7"/>
<protein>
    <submittedName>
        <fullName evidence="6">Agmatinase</fullName>
        <ecNumber evidence="6">3.5.3.11</ecNumber>
    </submittedName>
</protein>
<dbReference type="GeneID" id="95967585"/>
<keyword evidence="4" id="KW-0464">Manganese</keyword>
<reference evidence="6 7" key="1">
    <citation type="submission" date="2023-09" db="EMBL/GenBank/DDBJ databases">
        <authorList>
            <person name="Golyshina O.V."/>
            <person name="Lunev E.A."/>
            <person name="Bargiela R."/>
            <person name="Gaines M.C."/>
            <person name="Daum B."/>
            <person name="Bale N.J."/>
            <person name="Koenen M."/>
            <person name="Sinninghe Damst J.S."/>
            <person name="Yakimov M."/>
            <person name="Golyshin P.N."/>
        </authorList>
    </citation>
    <scope>NUCLEOTIDE SEQUENCE [LARGE SCALE GENOMIC DNA]</scope>
    <source>
        <strain evidence="6 7">M1</strain>
    </source>
</reference>
<dbReference type="CDD" id="cd11593">
    <property type="entry name" value="Agmatinase-like_2"/>
    <property type="match status" value="1"/>
</dbReference>
<feature type="binding site" evidence="4">
    <location>
        <position position="227"/>
    </location>
    <ligand>
        <name>Mn(2+)</name>
        <dbReference type="ChEBI" id="CHEBI:29035"/>
        <label>1</label>
    </ligand>
</feature>
<dbReference type="GO" id="GO:0008783">
    <property type="term" value="F:agmatinase activity"/>
    <property type="evidence" value="ECO:0007669"/>
    <property type="project" value="UniProtKB-EC"/>
</dbReference>
<feature type="binding site" evidence="4">
    <location>
        <position position="122"/>
    </location>
    <ligand>
        <name>Mn(2+)</name>
        <dbReference type="ChEBI" id="CHEBI:29035"/>
        <label>1</label>
    </ligand>
</feature>
<dbReference type="KEGG" id="omr:OXIME_000850"/>
<dbReference type="PIRSF" id="PIRSF036979">
    <property type="entry name" value="Arginase"/>
    <property type="match status" value="1"/>
</dbReference>
<dbReference type="InterPro" id="IPR006035">
    <property type="entry name" value="Ureohydrolase"/>
</dbReference>
<dbReference type="GO" id="GO:0033389">
    <property type="term" value="P:putrescine biosynthetic process from arginine, via agmatine"/>
    <property type="evidence" value="ECO:0007669"/>
    <property type="project" value="TreeGrafter"/>
</dbReference>
<keyword evidence="2 4" id="KW-0479">Metal-binding</keyword>
<dbReference type="PROSITE" id="PS51409">
    <property type="entry name" value="ARGINASE_2"/>
    <property type="match status" value="1"/>
</dbReference>
<comment type="similarity">
    <text evidence="1">Belongs to the arginase family. Agmatinase subfamily.</text>
</comment>
<dbReference type="PANTHER" id="PTHR11358:SF26">
    <property type="entry name" value="GUANIDINO ACID HYDROLASE, MITOCHONDRIAL"/>
    <property type="match status" value="1"/>
</dbReference>
<dbReference type="RefSeq" id="WP_393970626.1">
    <property type="nucleotide sequence ID" value="NZ_CP133772.1"/>
</dbReference>
<proteinExistence type="inferred from homology"/>
<evidence type="ECO:0000256" key="5">
    <source>
        <dbReference type="RuleBase" id="RU003684"/>
    </source>
</evidence>
<gene>
    <name evidence="6" type="primary">speB</name>
    <name evidence="6" type="ORF">OXIME_000850</name>
</gene>
<dbReference type="Proteomes" id="UP001451606">
    <property type="component" value="Chromosome"/>
</dbReference>
<feature type="binding site" evidence="4">
    <location>
        <position position="141"/>
    </location>
    <ligand>
        <name>Mn(2+)</name>
        <dbReference type="ChEBI" id="CHEBI:29035"/>
        <label>1</label>
    </ligand>
</feature>
<dbReference type="InterPro" id="IPR023696">
    <property type="entry name" value="Ureohydrolase_dom_sf"/>
</dbReference>
<feature type="binding site" evidence="4">
    <location>
        <position position="145"/>
    </location>
    <ligand>
        <name>Mn(2+)</name>
        <dbReference type="ChEBI" id="CHEBI:29035"/>
        <label>1</label>
    </ligand>
</feature>
<dbReference type="InterPro" id="IPR005925">
    <property type="entry name" value="Agmatinase-rel"/>
</dbReference>
<dbReference type="GO" id="GO:0046872">
    <property type="term" value="F:metal ion binding"/>
    <property type="evidence" value="ECO:0007669"/>
    <property type="project" value="UniProtKB-KW"/>
</dbReference>
<evidence type="ECO:0000256" key="2">
    <source>
        <dbReference type="ARBA" id="ARBA00022723"/>
    </source>
</evidence>
<accession>A0AAX4NFQ7</accession>
<comment type="cofactor">
    <cofactor evidence="4">
        <name>Mn(2+)</name>
        <dbReference type="ChEBI" id="CHEBI:29035"/>
    </cofactor>
    <text evidence="4">Binds 2 manganese ions per subunit.</text>
</comment>
<keyword evidence="7" id="KW-1185">Reference proteome</keyword>
<evidence type="ECO:0000256" key="1">
    <source>
        <dbReference type="ARBA" id="ARBA00009227"/>
    </source>
</evidence>
<evidence type="ECO:0000313" key="7">
    <source>
        <dbReference type="Proteomes" id="UP001451606"/>
    </source>
</evidence>
<organism evidence="6 7">
    <name type="scientific">Oxyplasma meridianum</name>
    <dbReference type="NCBI Taxonomy" id="3073602"/>
    <lineage>
        <taxon>Archaea</taxon>
        <taxon>Methanobacteriati</taxon>
        <taxon>Thermoplasmatota</taxon>
        <taxon>Thermoplasmata</taxon>
        <taxon>Thermoplasmatales</taxon>
        <taxon>Thermoplasmataceae</taxon>
        <taxon>Oxyplasma</taxon>
    </lineage>
</organism>